<dbReference type="CDD" id="cd00609">
    <property type="entry name" value="AAT_like"/>
    <property type="match status" value="1"/>
</dbReference>
<dbReference type="EMBL" id="JANBVO010000036">
    <property type="protein sequence ID" value="KAJ9137079.1"/>
    <property type="molecule type" value="Genomic_DNA"/>
</dbReference>
<dbReference type="InterPro" id="IPR015422">
    <property type="entry name" value="PyrdxlP-dep_Trfase_small"/>
</dbReference>
<evidence type="ECO:0000259" key="1">
    <source>
        <dbReference type="Pfam" id="PF00155"/>
    </source>
</evidence>
<organism evidence="2 3">
    <name type="scientific">Pleurostoma richardsiae</name>
    <dbReference type="NCBI Taxonomy" id="41990"/>
    <lineage>
        <taxon>Eukaryota</taxon>
        <taxon>Fungi</taxon>
        <taxon>Dikarya</taxon>
        <taxon>Ascomycota</taxon>
        <taxon>Pezizomycotina</taxon>
        <taxon>Sordariomycetes</taxon>
        <taxon>Sordariomycetidae</taxon>
        <taxon>Calosphaeriales</taxon>
        <taxon>Pleurostomataceae</taxon>
        <taxon>Pleurostoma</taxon>
    </lineage>
</organism>
<dbReference type="GO" id="GO:0047536">
    <property type="term" value="F:2-aminoadipate transaminase activity"/>
    <property type="evidence" value="ECO:0007669"/>
    <property type="project" value="TreeGrafter"/>
</dbReference>
<evidence type="ECO:0000313" key="3">
    <source>
        <dbReference type="Proteomes" id="UP001174694"/>
    </source>
</evidence>
<dbReference type="Proteomes" id="UP001174694">
    <property type="component" value="Unassembled WGS sequence"/>
</dbReference>
<proteinExistence type="predicted"/>
<gene>
    <name evidence="2" type="ORF">NKR23_g9380</name>
</gene>
<dbReference type="PANTHER" id="PTHR42858">
    <property type="entry name" value="AMINOTRANSFERASE"/>
    <property type="match status" value="1"/>
</dbReference>
<dbReference type="InterPro" id="IPR004839">
    <property type="entry name" value="Aminotransferase_I/II_large"/>
</dbReference>
<reference evidence="2" key="1">
    <citation type="submission" date="2022-07" db="EMBL/GenBank/DDBJ databases">
        <title>Fungi with potential for degradation of polypropylene.</title>
        <authorList>
            <person name="Gostincar C."/>
        </authorList>
    </citation>
    <scope>NUCLEOTIDE SEQUENCE</scope>
    <source>
        <strain evidence="2">EXF-13308</strain>
    </source>
</reference>
<dbReference type="GO" id="GO:0030170">
    <property type="term" value="F:pyridoxal phosphate binding"/>
    <property type="evidence" value="ECO:0007669"/>
    <property type="project" value="InterPro"/>
</dbReference>
<comment type="caution">
    <text evidence="2">The sequence shown here is derived from an EMBL/GenBank/DDBJ whole genome shotgun (WGS) entry which is preliminary data.</text>
</comment>
<dbReference type="FunFam" id="3.40.640.10:FF:000080">
    <property type="entry name" value="Aminotransferase, putative"/>
    <property type="match status" value="1"/>
</dbReference>
<dbReference type="InterPro" id="IPR015421">
    <property type="entry name" value="PyrdxlP-dep_Trfase_major"/>
</dbReference>
<keyword evidence="2" id="KW-0032">Aminotransferase</keyword>
<name>A0AA38RHE2_9PEZI</name>
<dbReference type="Pfam" id="PF00155">
    <property type="entry name" value="Aminotran_1_2"/>
    <property type="match status" value="1"/>
</dbReference>
<evidence type="ECO:0000313" key="2">
    <source>
        <dbReference type="EMBL" id="KAJ9137079.1"/>
    </source>
</evidence>
<dbReference type="AlphaFoldDB" id="A0AA38RHE2"/>
<keyword evidence="3" id="KW-1185">Reference proteome</keyword>
<dbReference type="Gene3D" id="3.40.640.10">
    <property type="entry name" value="Type I PLP-dependent aspartate aminotransferase-like (Major domain)"/>
    <property type="match status" value="1"/>
</dbReference>
<sequence>MTSLLPTGKQINLQLGWPSPALFPSTDLKAGADAVLTDFNAASAALIYGPNRGNIPLRKQVARWLGSTYYRDPHAIDEGRVCIAGGASQNLSNILLRFTDPKYTRRIWMVEPTYFLACPVFEDCGFIGKLRGVPEDDEGIDLEFLRAAMAETEAEFSKNGSMGSPELKTPSNGYEKIFKHVIYLVPTFSNPSGKTMSLQHRYDLVRLAIEYDALIVSDDVYDFLYWPEEKGTILDRTRLSMPPRLVDVNRKIDPDSKWGNTVSNGSFSKIIAPGTRVSWSEATPAFSAFLANTGATWSGGNPAHLTSTFVEKMLSSGALEKHIEEKLIPTYAARYYAMVDAIREHLEPLGIQITTGKPFSPNDNEIGGTKIAGGFFLLITLPKDFPPASVLAKTALEQHELKFAYGRMFEVKGDSGSRQRSEEGYGNTIRLCWAFHEEQVIIEGIKRMRSLLISHREDAGTQLGE</sequence>
<protein>
    <submittedName>
        <fullName evidence="2">Aminotransferase</fullName>
    </submittedName>
</protein>
<keyword evidence="2" id="KW-0808">Transferase</keyword>
<dbReference type="InterPro" id="IPR015424">
    <property type="entry name" value="PyrdxlP-dep_Trfase"/>
</dbReference>
<feature type="domain" description="Aminotransferase class I/classII large" evidence="1">
    <location>
        <begin position="33"/>
        <end position="355"/>
    </location>
</feature>
<dbReference type="PANTHER" id="PTHR42858:SF1">
    <property type="entry name" value="LD15494P"/>
    <property type="match status" value="1"/>
</dbReference>
<dbReference type="Gene3D" id="3.90.1150.10">
    <property type="entry name" value="Aspartate Aminotransferase, domain 1"/>
    <property type="match status" value="1"/>
</dbReference>
<dbReference type="SUPFAM" id="SSF53383">
    <property type="entry name" value="PLP-dependent transferases"/>
    <property type="match status" value="1"/>
</dbReference>
<accession>A0AA38RHE2</accession>